<gene>
    <name evidence="4" type="ORF">Ae201684_012469</name>
</gene>
<dbReference type="Proteomes" id="UP000481153">
    <property type="component" value="Unassembled WGS sequence"/>
</dbReference>
<keyword evidence="3" id="KW-0560">Oxidoreductase</keyword>
<dbReference type="VEuPathDB" id="FungiDB:AeMF1_008124"/>
<keyword evidence="5" id="KW-1185">Reference proteome</keyword>
<accession>A0A6G0WR98</accession>
<proteinExistence type="inferred from homology"/>
<sequence>MYSLSKLANMLMMHGLLKQIQSPNIYVNFLHHGMVATEIFRTGVHAEFLPRFIRGLVETLFHLHHSTFGSSVEKGALTQLYVATSPDVEKHKWQGEYFTPIAKLDKVDKVSRDPELVDRLWKWTNEVITRVLASTKQ</sequence>
<dbReference type="Gene3D" id="3.40.50.720">
    <property type="entry name" value="NAD(P)-binding Rossmann-like Domain"/>
    <property type="match status" value="1"/>
</dbReference>
<protein>
    <submittedName>
        <fullName evidence="4">Uncharacterized protein</fullName>
    </submittedName>
</protein>
<keyword evidence="2" id="KW-0521">NADP</keyword>
<dbReference type="PANTHER" id="PTHR24320">
    <property type="entry name" value="RETINOL DEHYDROGENASE"/>
    <property type="match status" value="1"/>
</dbReference>
<dbReference type="InterPro" id="IPR036291">
    <property type="entry name" value="NAD(P)-bd_dom_sf"/>
</dbReference>
<evidence type="ECO:0000256" key="3">
    <source>
        <dbReference type="ARBA" id="ARBA00023002"/>
    </source>
</evidence>
<dbReference type="AlphaFoldDB" id="A0A6G0WR98"/>
<evidence type="ECO:0000256" key="2">
    <source>
        <dbReference type="ARBA" id="ARBA00022857"/>
    </source>
</evidence>
<reference evidence="4 5" key="1">
    <citation type="submission" date="2019-07" db="EMBL/GenBank/DDBJ databases">
        <title>Genomics analysis of Aphanomyces spp. identifies a new class of oomycete effector associated with host adaptation.</title>
        <authorList>
            <person name="Gaulin E."/>
        </authorList>
    </citation>
    <scope>NUCLEOTIDE SEQUENCE [LARGE SCALE GENOMIC DNA]</scope>
    <source>
        <strain evidence="4 5">ATCC 201684</strain>
    </source>
</reference>
<evidence type="ECO:0000256" key="1">
    <source>
        <dbReference type="ARBA" id="ARBA00006484"/>
    </source>
</evidence>
<dbReference type="PANTHER" id="PTHR24320:SF282">
    <property type="entry name" value="WW DOMAIN-CONTAINING OXIDOREDUCTASE"/>
    <property type="match status" value="1"/>
</dbReference>
<dbReference type="EMBL" id="VJMJ01000158">
    <property type="protein sequence ID" value="KAF0729980.1"/>
    <property type="molecule type" value="Genomic_DNA"/>
</dbReference>
<name>A0A6G0WR98_9STRA</name>
<comment type="caution">
    <text evidence="4">The sequence shown here is derived from an EMBL/GenBank/DDBJ whole genome shotgun (WGS) entry which is preliminary data.</text>
</comment>
<evidence type="ECO:0000313" key="5">
    <source>
        <dbReference type="Proteomes" id="UP000481153"/>
    </source>
</evidence>
<organism evidence="4 5">
    <name type="scientific">Aphanomyces euteiches</name>
    <dbReference type="NCBI Taxonomy" id="100861"/>
    <lineage>
        <taxon>Eukaryota</taxon>
        <taxon>Sar</taxon>
        <taxon>Stramenopiles</taxon>
        <taxon>Oomycota</taxon>
        <taxon>Saprolegniomycetes</taxon>
        <taxon>Saprolegniales</taxon>
        <taxon>Verrucalvaceae</taxon>
        <taxon>Aphanomyces</taxon>
    </lineage>
</organism>
<dbReference type="SUPFAM" id="SSF51735">
    <property type="entry name" value="NAD(P)-binding Rossmann-fold domains"/>
    <property type="match status" value="1"/>
</dbReference>
<evidence type="ECO:0000313" key="4">
    <source>
        <dbReference type="EMBL" id="KAF0729980.1"/>
    </source>
</evidence>
<dbReference type="GO" id="GO:0016491">
    <property type="term" value="F:oxidoreductase activity"/>
    <property type="evidence" value="ECO:0007669"/>
    <property type="project" value="UniProtKB-KW"/>
</dbReference>
<comment type="similarity">
    <text evidence="1">Belongs to the short-chain dehydrogenases/reductases (SDR) family.</text>
</comment>